<gene>
    <name evidence="9" type="ordered locus">ASAC_1449</name>
</gene>
<dbReference type="GO" id="GO:0006813">
    <property type="term" value="P:potassium ion transport"/>
    <property type="evidence" value="ECO:0007669"/>
    <property type="project" value="InterPro"/>
</dbReference>
<dbReference type="Pfam" id="PF03600">
    <property type="entry name" value="CitMHS"/>
    <property type="match status" value="1"/>
</dbReference>
<accession>D9PZ67</accession>
<keyword evidence="5 7" id="KW-1133">Transmembrane helix</keyword>
<dbReference type="PANTHER" id="PTHR43652">
    <property type="entry name" value="BASIC AMINO ACID ANTIPORTER YFCC-RELATED"/>
    <property type="match status" value="1"/>
</dbReference>
<organism evidence="9 10">
    <name type="scientific">Acidilobus saccharovorans (strain DSM 16705 / JCM 18335 / VKM B-2471 / 345-15)</name>
    <dbReference type="NCBI Taxonomy" id="666510"/>
    <lineage>
        <taxon>Archaea</taxon>
        <taxon>Thermoproteota</taxon>
        <taxon>Thermoprotei</taxon>
        <taxon>Acidilobales</taxon>
        <taxon>Acidilobaceae</taxon>
        <taxon>Acidilobus</taxon>
    </lineage>
</organism>
<feature type="transmembrane region" description="Helical" evidence="7">
    <location>
        <begin position="136"/>
        <end position="153"/>
    </location>
</feature>
<evidence type="ECO:0000256" key="2">
    <source>
        <dbReference type="ARBA" id="ARBA00022448"/>
    </source>
</evidence>
<dbReference type="Proteomes" id="UP000000346">
    <property type="component" value="Chromosome"/>
</dbReference>
<dbReference type="RefSeq" id="WP_013267366.1">
    <property type="nucleotide sequence ID" value="NC_014374.1"/>
</dbReference>
<dbReference type="InterPro" id="IPR051679">
    <property type="entry name" value="DASS-Related_Transporters"/>
</dbReference>
<dbReference type="HOGENOM" id="CLU_509633_0_0_2"/>
<keyword evidence="2" id="KW-0813">Transport</keyword>
<feature type="transmembrane region" description="Helical" evidence="7">
    <location>
        <begin position="112"/>
        <end position="129"/>
    </location>
</feature>
<feature type="domain" description="RCK C-terminal" evidence="8">
    <location>
        <begin position="283"/>
        <end position="365"/>
    </location>
</feature>
<evidence type="ECO:0000256" key="4">
    <source>
        <dbReference type="ARBA" id="ARBA00022737"/>
    </source>
</evidence>
<keyword evidence="6 7" id="KW-0472">Membrane</keyword>
<proteinExistence type="predicted"/>
<dbReference type="InParanoid" id="D9PZ67"/>
<feature type="transmembrane region" description="Helical" evidence="7">
    <location>
        <begin position="88"/>
        <end position="106"/>
    </location>
</feature>
<evidence type="ECO:0000256" key="3">
    <source>
        <dbReference type="ARBA" id="ARBA00022692"/>
    </source>
</evidence>
<evidence type="ECO:0000256" key="6">
    <source>
        <dbReference type="ARBA" id="ARBA00023136"/>
    </source>
</evidence>
<sequence length="553" mass="57384">MLTVKAYEALAILAFSVALLISRRLRHDIVGVITALALVALGLVSPSQALSNLSSVAVIVLASAMIIAGVVADSGVLDVVGDRIASRVRGGLLVIVIVLLISLFSSGFVSDVALTLMFMPLIYSVASRMKRPASRYLMLLSYAAILGGRYTIIGTSSNIVLEGLWTQRFGTPLGIFSTLPVGLAAALAGLGVAVALVPLLVRGSAGGAASLEAVGRHEILIEASVEEGSDIAGLTIRQAEEKLGARIRLLRGRFSIYSRRIIRAGDTLILSVERDRLPIVMSVKGLRTELGQGPFYELMVTGDSAVVGNTVYEVNLRLRDVKVVGVATRNSLRSIRSYALSPGDIILVEGDEKAVARAAEAFRLTPLTTTPVRSLNVRAAASGLLGLSAALAASAAGLNMALSFLAGALLAILPQPGSLRKVYSYVDWPAIVFVGTYLSMGEALLSSGLGKAMGFLASSPLLLMVAGVVLANLVGNVASAIILGPLAISSPHPLTSVLALSMAASSTFITPFSHPANLVVYSAGGYTPKDFAKAGVPVAIAVIAVTALMLHLL</sequence>
<reference evidence="9 10" key="1">
    <citation type="journal article" date="2010" name="Appl. Environ. Microbiol.">
        <title>The genome sequence of the crenarchaeon Acidilobus saccharovorans supports a new order, Acidilobales, and suggests an important ecological role in terrestrial acidic hot springs.</title>
        <authorList>
            <person name="Mardanov A.V."/>
            <person name="Svetlitchnyi V.A."/>
            <person name="Beletsky A.V."/>
            <person name="Prokofeva M.I."/>
            <person name="Bonch-Osmolovskaya E.A."/>
            <person name="Ravin N.V."/>
            <person name="Skryabin K.G."/>
        </authorList>
    </citation>
    <scope>NUCLEOTIDE SEQUENCE [LARGE SCALE GENOMIC DNA]</scope>
    <source>
        <strain evidence="10">DSM 16705 / JCM 18335 / VKM B-2471 / 345-15</strain>
    </source>
</reference>
<dbReference type="GO" id="GO:0005886">
    <property type="term" value="C:plasma membrane"/>
    <property type="evidence" value="ECO:0007669"/>
    <property type="project" value="TreeGrafter"/>
</dbReference>
<dbReference type="EMBL" id="CP001742">
    <property type="protein sequence ID" value="ADL19854.1"/>
    <property type="molecule type" value="Genomic_DNA"/>
</dbReference>
<dbReference type="GeneID" id="9499708"/>
<dbReference type="GO" id="GO:0008324">
    <property type="term" value="F:monoatomic cation transmembrane transporter activity"/>
    <property type="evidence" value="ECO:0007669"/>
    <property type="project" value="InterPro"/>
</dbReference>
<dbReference type="InterPro" id="IPR004680">
    <property type="entry name" value="Cit_transptr-like_dom"/>
</dbReference>
<dbReference type="SUPFAM" id="SSF116726">
    <property type="entry name" value="TrkA C-terminal domain-like"/>
    <property type="match status" value="1"/>
</dbReference>
<feature type="transmembrane region" description="Helical" evidence="7">
    <location>
        <begin position="534"/>
        <end position="552"/>
    </location>
</feature>
<feature type="transmembrane region" description="Helical" evidence="7">
    <location>
        <begin position="173"/>
        <end position="201"/>
    </location>
</feature>
<dbReference type="PANTHER" id="PTHR43652:SF2">
    <property type="entry name" value="BASIC AMINO ACID ANTIPORTER YFCC-RELATED"/>
    <property type="match status" value="1"/>
</dbReference>
<dbReference type="Gene3D" id="3.30.70.1450">
    <property type="entry name" value="Regulator of K+ conductance, C-terminal domain"/>
    <property type="match status" value="1"/>
</dbReference>
<feature type="transmembrane region" description="Helical" evidence="7">
    <location>
        <begin position="29"/>
        <end position="50"/>
    </location>
</feature>
<feature type="transmembrane region" description="Helical" evidence="7">
    <location>
        <begin position="6"/>
        <end position="22"/>
    </location>
</feature>
<evidence type="ECO:0000256" key="7">
    <source>
        <dbReference type="SAM" id="Phobius"/>
    </source>
</evidence>
<evidence type="ECO:0000313" key="9">
    <source>
        <dbReference type="EMBL" id="ADL19854.1"/>
    </source>
</evidence>
<dbReference type="AlphaFoldDB" id="D9PZ67"/>
<protein>
    <submittedName>
        <fullName evidence="9">Membrane protein</fullName>
    </submittedName>
</protein>
<feature type="transmembrane region" description="Helical" evidence="7">
    <location>
        <begin position="494"/>
        <end position="513"/>
    </location>
</feature>
<comment type="subcellular location">
    <subcellularLocation>
        <location evidence="1">Membrane</location>
        <topology evidence="1">Multi-pass membrane protein</topology>
    </subcellularLocation>
</comment>
<feature type="transmembrane region" description="Helical" evidence="7">
    <location>
        <begin position="461"/>
        <end position="488"/>
    </location>
</feature>
<feature type="transmembrane region" description="Helical" evidence="7">
    <location>
        <begin position="383"/>
        <end position="413"/>
    </location>
</feature>
<keyword evidence="3 7" id="KW-0812">Transmembrane</keyword>
<dbReference type="eggNOG" id="arCOG00237">
    <property type="taxonomic scope" value="Archaea"/>
</dbReference>
<dbReference type="STRING" id="666510.ASAC_1449"/>
<dbReference type="InterPro" id="IPR006037">
    <property type="entry name" value="RCK_C"/>
</dbReference>
<keyword evidence="4" id="KW-0677">Repeat</keyword>
<dbReference type="InterPro" id="IPR036721">
    <property type="entry name" value="RCK_C_sf"/>
</dbReference>
<evidence type="ECO:0000259" key="8">
    <source>
        <dbReference type="PROSITE" id="PS51202"/>
    </source>
</evidence>
<evidence type="ECO:0000313" key="10">
    <source>
        <dbReference type="Proteomes" id="UP000000346"/>
    </source>
</evidence>
<name>D9PZ67_ACIS3</name>
<feature type="transmembrane region" description="Helical" evidence="7">
    <location>
        <begin position="428"/>
        <end position="449"/>
    </location>
</feature>
<evidence type="ECO:0000256" key="5">
    <source>
        <dbReference type="ARBA" id="ARBA00022989"/>
    </source>
</evidence>
<dbReference type="KEGG" id="asc:ASAC_1449"/>
<dbReference type="PROSITE" id="PS51202">
    <property type="entry name" value="RCK_C"/>
    <property type="match status" value="1"/>
</dbReference>
<evidence type="ECO:0000256" key="1">
    <source>
        <dbReference type="ARBA" id="ARBA00004141"/>
    </source>
</evidence>
<keyword evidence="10" id="KW-1185">Reference proteome</keyword>
<feature type="transmembrane region" description="Helical" evidence="7">
    <location>
        <begin position="56"/>
        <end position="76"/>
    </location>
</feature>
<dbReference type="OrthoDB" id="21388at2157"/>